<gene>
    <name evidence="9" type="ORF">OEG82_13970</name>
</gene>
<reference evidence="9" key="1">
    <citation type="submission" date="2022-10" db="EMBL/GenBank/DDBJ databases">
        <title>Hoeflea sp. J2-29, isolated from marine algae.</title>
        <authorList>
            <person name="Kristyanto S."/>
            <person name="Kim J.M."/>
            <person name="Jeon C.O."/>
        </authorList>
    </citation>
    <scope>NUCLEOTIDE SEQUENCE</scope>
    <source>
        <strain evidence="9">J2-29</strain>
    </source>
</reference>
<dbReference type="Pfam" id="PF13426">
    <property type="entry name" value="PAS_9"/>
    <property type="match status" value="2"/>
</dbReference>
<dbReference type="SMART" id="SM00387">
    <property type="entry name" value="HATPase_c"/>
    <property type="match status" value="1"/>
</dbReference>
<evidence type="ECO:0000313" key="9">
    <source>
        <dbReference type="EMBL" id="MCY0095123.1"/>
    </source>
</evidence>
<dbReference type="PROSITE" id="PS50113">
    <property type="entry name" value="PAC"/>
    <property type="match status" value="3"/>
</dbReference>
<dbReference type="PROSITE" id="PS50112">
    <property type="entry name" value="PAS"/>
    <property type="match status" value="2"/>
</dbReference>
<dbReference type="PROSITE" id="PS50109">
    <property type="entry name" value="HIS_KIN"/>
    <property type="match status" value="1"/>
</dbReference>
<name>A0ABT3YGU2_9HYPH</name>
<organism evidence="9 10">
    <name type="scientific">Hoeflea ulvae</name>
    <dbReference type="NCBI Taxonomy" id="2983764"/>
    <lineage>
        <taxon>Bacteria</taxon>
        <taxon>Pseudomonadati</taxon>
        <taxon>Pseudomonadota</taxon>
        <taxon>Alphaproteobacteria</taxon>
        <taxon>Hyphomicrobiales</taxon>
        <taxon>Rhizobiaceae</taxon>
        <taxon>Hoeflea</taxon>
    </lineage>
</organism>
<dbReference type="CDD" id="cd00082">
    <property type="entry name" value="HisKA"/>
    <property type="match status" value="1"/>
</dbReference>
<evidence type="ECO:0000313" key="10">
    <source>
        <dbReference type="Proteomes" id="UP001081283"/>
    </source>
</evidence>
<protein>
    <recommendedName>
        <fullName evidence="2">histidine kinase</fullName>
        <ecNumber evidence="2">2.7.13.3</ecNumber>
    </recommendedName>
</protein>
<evidence type="ECO:0000256" key="4">
    <source>
        <dbReference type="ARBA" id="ARBA00022679"/>
    </source>
</evidence>
<dbReference type="EMBL" id="JAOVZQ010000001">
    <property type="protein sequence ID" value="MCY0095123.1"/>
    <property type="molecule type" value="Genomic_DNA"/>
</dbReference>
<keyword evidence="10" id="KW-1185">Reference proteome</keyword>
<dbReference type="CDD" id="cd00130">
    <property type="entry name" value="PAS"/>
    <property type="match status" value="2"/>
</dbReference>
<dbReference type="InterPro" id="IPR000700">
    <property type="entry name" value="PAS-assoc_C"/>
</dbReference>
<dbReference type="InterPro" id="IPR035965">
    <property type="entry name" value="PAS-like_dom_sf"/>
</dbReference>
<dbReference type="PANTHER" id="PTHR43304">
    <property type="entry name" value="PHYTOCHROME-LIKE PROTEIN CPH1"/>
    <property type="match status" value="1"/>
</dbReference>
<dbReference type="InterPro" id="IPR036097">
    <property type="entry name" value="HisK_dim/P_sf"/>
</dbReference>
<evidence type="ECO:0000256" key="1">
    <source>
        <dbReference type="ARBA" id="ARBA00000085"/>
    </source>
</evidence>
<dbReference type="InterPro" id="IPR004358">
    <property type="entry name" value="Sig_transdc_His_kin-like_C"/>
</dbReference>
<dbReference type="SMART" id="SM00086">
    <property type="entry name" value="PAC"/>
    <property type="match status" value="3"/>
</dbReference>
<dbReference type="Gene3D" id="1.10.287.130">
    <property type="match status" value="1"/>
</dbReference>
<comment type="catalytic activity">
    <reaction evidence="1">
        <text>ATP + protein L-histidine = ADP + protein N-phospho-L-histidine.</text>
        <dbReference type="EC" id="2.7.13.3"/>
    </reaction>
</comment>
<feature type="domain" description="PAC" evidence="8">
    <location>
        <begin position="458"/>
        <end position="509"/>
    </location>
</feature>
<dbReference type="Pfam" id="PF12860">
    <property type="entry name" value="PAS_7"/>
    <property type="match status" value="1"/>
</dbReference>
<evidence type="ECO:0000259" key="6">
    <source>
        <dbReference type="PROSITE" id="PS50109"/>
    </source>
</evidence>
<dbReference type="SMART" id="SM00388">
    <property type="entry name" value="HisKA"/>
    <property type="match status" value="1"/>
</dbReference>
<feature type="domain" description="Histidine kinase" evidence="6">
    <location>
        <begin position="527"/>
        <end position="742"/>
    </location>
</feature>
<dbReference type="SUPFAM" id="SSF55874">
    <property type="entry name" value="ATPase domain of HSP90 chaperone/DNA topoisomerase II/histidine kinase"/>
    <property type="match status" value="1"/>
</dbReference>
<dbReference type="PANTHER" id="PTHR43304:SF1">
    <property type="entry name" value="PAC DOMAIN-CONTAINING PROTEIN"/>
    <property type="match status" value="1"/>
</dbReference>
<dbReference type="Gene3D" id="3.30.450.20">
    <property type="entry name" value="PAS domain"/>
    <property type="match status" value="4"/>
</dbReference>
<dbReference type="InterPro" id="IPR036890">
    <property type="entry name" value="HATPase_C_sf"/>
</dbReference>
<dbReference type="InterPro" id="IPR052162">
    <property type="entry name" value="Sensor_kinase/Photoreceptor"/>
</dbReference>
<dbReference type="NCBIfam" id="TIGR00229">
    <property type="entry name" value="sensory_box"/>
    <property type="match status" value="3"/>
</dbReference>
<keyword evidence="4" id="KW-0808">Transferase</keyword>
<dbReference type="SUPFAM" id="SSF47384">
    <property type="entry name" value="Homodimeric domain of signal transducing histidine kinase"/>
    <property type="match status" value="1"/>
</dbReference>
<evidence type="ECO:0000259" key="8">
    <source>
        <dbReference type="PROSITE" id="PS50113"/>
    </source>
</evidence>
<dbReference type="InterPro" id="IPR000014">
    <property type="entry name" value="PAS"/>
</dbReference>
<feature type="domain" description="PAC" evidence="8">
    <location>
        <begin position="334"/>
        <end position="384"/>
    </location>
</feature>
<dbReference type="SUPFAM" id="SSF55785">
    <property type="entry name" value="PYP-like sensor domain (PAS domain)"/>
    <property type="match status" value="4"/>
</dbReference>
<feature type="domain" description="PAS" evidence="7">
    <location>
        <begin position="5"/>
        <end position="48"/>
    </location>
</feature>
<dbReference type="SMART" id="SM00091">
    <property type="entry name" value="PAS"/>
    <property type="match status" value="4"/>
</dbReference>
<accession>A0ABT3YGU2</accession>
<sequence>MAISTENLLRAMYDSLADPVIIGDSNRKIIAANAAAAKTFGYTVDEILQMNPSDFYASTEDFENVGKEMYPLTKESGRVHQRVNFRRKDGSIFAGELSFSQVLAEDGRPVGMVGIIRDLTEILAAQEERLRAEKILKTALASIPEGFVVYDEQDRLILCNDAYRELYPLAAPAMQVGATFETIVRYGLKHGQYPEAGDTEESQEAWLKARLERHFRPASQFIQQIAPDKWLQIDEIVTEENYRVGVRTDVSALTRIKSEAEQLGLVIEGVGQEVYLFDVNSGTFLSVNKSARDNLQYSTEELRRMSARDINKSLSEKELEDVISQMLAGQTKFVDSDWLHQRKDGSTYMCRVRLELMDSGPSPVILAFGEDITERLELEQEMQRKRHEFEALVRSLPDMITRSAPDTTLRYVNEHYAGFVGFKPEEMVGRKFIEFIPEEIRQNVWSHLSALTPEKPMDSYERAMRDHKGRRHWFIWTNQMMFRDGEPVELVSVGRDITESYKAKERIARQTRELAKRNDALEQFAGIVSHDLKAPLRQIRLFSEMMAEDVADGKTDELAEYSAHISERGRAMEQMISSLLEYSQLAYQAIKPKTFKLSEAIGSAWNNLAINAIETGARLSGDVDAEVHADLNLLIQLFQNLFANSMKYRDEAAAPEIRVAVTNGQSNTSIAVEDNGIGIDPKYAEHVFGVFQRLHRDERQYSGSGIGLSLCRRIAESHGGSIVIDPDFTGGTRFVITLPNGRNPAGESAAAAQ</sequence>
<dbReference type="EC" id="2.7.13.3" evidence="2"/>
<dbReference type="InterPro" id="IPR013656">
    <property type="entry name" value="PAS_4"/>
</dbReference>
<dbReference type="InterPro" id="IPR001610">
    <property type="entry name" value="PAC"/>
</dbReference>
<evidence type="ECO:0000259" key="7">
    <source>
        <dbReference type="PROSITE" id="PS50112"/>
    </source>
</evidence>
<evidence type="ECO:0000256" key="3">
    <source>
        <dbReference type="ARBA" id="ARBA00022553"/>
    </source>
</evidence>
<dbReference type="Pfam" id="PF02518">
    <property type="entry name" value="HATPase_c"/>
    <property type="match status" value="1"/>
</dbReference>
<keyword evidence="3" id="KW-0597">Phosphoprotein</keyword>
<dbReference type="InterPro" id="IPR003661">
    <property type="entry name" value="HisK_dim/P_dom"/>
</dbReference>
<proteinExistence type="predicted"/>
<comment type="caution">
    <text evidence="9">The sequence shown here is derived from an EMBL/GenBank/DDBJ whole genome shotgun (WGS) entry which is preliminary data.</text>
</comment>
<feature type="domain" description="PAC" evidence="8">
    <location>
        <begin position="79"/>
        <end position="131"/>
    </location>
</feature>
<evidence type="ECO:0000256" key="5">
    <source>
        <dbReference type="ARBA" id="ARBA00022777"/>
    </source>
</evidence>
<dbReference type="RefSeq" id="WP_267613019.1">
    <property type="nucleotide sequence ID" value="NZ_JAOVZQ010000001.1"/>
</dbReference>
<keyword evidence="5" id="KW-0418">Kinase</keyword>
<dbReference type="Pfam" id="PF00512">
    <property type="entry name" value="HisKA"/>
    <property type="match status" value="1"/>
</dbReference>
<evidence type="ECO:0000256" key="2">
    <source>
        <dbReference type="ARBA" id="ARBA00012438"/>
    </source>
</evidence>
<dbReference type="InterPro" id="IPR003594">
    <property type="entry name" value="HATPase_dom"/>
</dbReference>
<dbReference type="Pfam" id="PF08448">
    <property type="entry name" value="PAS_4"/>
    <property type="match status" value="1"/>
</dbReference>
<dbReference type="InterPro" id="IPR005467">
    <property type="entry name" value="His_kinase_dom"/>
</dbReference>
<dbReference type="Proteomes" id="UP001081283">
    <property type="component" value="Unassembled WGS sequence"/>
</dbReference>
<dbReference type="Gene3D" id="3.30.565.10">
    <property type="entry name" value="Histidine kinase-like ATPase, C-terminal domain"/>
    <property type="match status" value="1"/>
</dbReference>
<dbReference type="PRINTS" id="PR00344">
    <property type="entry name" value="BCTRLSENSOR"/>
</dbReference>
<feature type="domain" description="PAS" evidence="7">
    <location>
        <begin position="385"/>
        <end position="455"/>
    </location>
</feature>